<comment type="caution">
    <text evidence="7">The sequence shown here is derived from an EMBL/GenBank/DDBJ whole genome shotgun (WGS) entry which is preliminary data.</text>
</comment>
<keyword evidence="3" id="KW-0804">Transcription</keyword>
<dbReference type="InterPro" id="IPR008967">
    <property type="entry name" value="p53-like_TF_DNA-bd_sf"/>
</dbReference>
<dbReference type="PANTHER" id="PTHR11267">
    <property type="entry name" value="T-BOX PROTEIN-RELATED"/>
    <property type="match status" value="1"/>
</dbReference>
<evidence type="ECO:0000256" key="2">
    <source>
        <dbReference type="ARBA" id="ARBA00023125"/>
    </source>
</evidence>
<reference evidence="7 8" key="1">
    <citation type="submission" date="2023-05" db="EMBL/GenBank/DDBJ databases">
        <title>B98-5 Cell Line De Novo Hybrid Assembly: An Optical Mapping Approach.</title>
        <authorList>
            <person name="Kananen K."/>
            <person name="Auerbach J.A."/>
            <person name="Kautto E."/>
            <person name="Blachly J.S."/>
        </authorList>
    </citation>
    <scope>NUCLEOTIDE SEQUENCE [LARGE SCALE GENOMIC DNA]</scope>
    <source>
        <strain evidence="7">B95-8</strain>
        <tissue evidence="7">Cell line</tissue>
    </source>
</reference>
<dbReference type="PROSITE" id="PS50252">
    <property type="entry name" value="TBOX_3"/>
    <property type="match status" value="1"/>
</dbReference>
<evidence type="ECO:0000256" key="1">
    <source>
        <dbReference type="ARBA" id="ARBA00023015"/>
    </source>
</evidence>
<dbReference type="Gene3D" id="2.60.40.820">
    <property type="entry name" value="Transcription factor, T-box"/>
    <property type="match status" value="1"/>
</dbReference>
<evidence type="ECO:0000256" key="5">
    <source>
        <dbReference type="PROSITE-ProRule" id="PRU00201"/>
    </source>
</evidence>
<feature type="domain" description="T-box" evidence="6">
    <location>
        <begin position="1"/>
        <end position="73"/>
    </location>
</feature>
<name>A0ABQ9VRJ6_SAGOE</name>
<comment type="subcellular location">
    <subcellularLocation>
        <location evidence="5">Nucleus</location>
    </subcellularLocation>
</comment>
<dbReference type="SMART" id="SM00425">
    <property type="entry name" value="TBOX"/>
    <property type="match status" value="1"/>
</dbReference>
<keyword evidence="2 5" id="KW-0238">DNA-binding</keyword>
<protein>
    <submittedName>
        <fullName evidence="7">T-box transcription factor tbx21</fullName>
    </submittedName>
</protein>
<evidence type="ECO:0000313" key="8">
    <source>
        <dbReference type="Proteomes" id="UP001266305"/>
    </source>
</evidence>
<sequence length="77" mass="8858">MTQMIVLQSLHKYQPRLHIVEVNDGEPEAACNVSNTHIFTFQETQFIAVTAYQNAEITQLKIDNNPFAKGFRENFES</sequence>
<dbReference type="InterPro" id="IPR046360">
    <property type="entry name" value="T-box_DNA-bd"/>
</dbReference>
<keyword evidence="4 5" id="KW-0539">Nucleus</keyword>
<evidence type="ECO:0000313" key="7">
    <source>
        <dbReference type="EMBL" id="KAK2111771.1"/>
    </source>
</evidence>
<dbReference type="EMBL" id="JASSZA010000005">
    <property type="protein sequence ID" value="KAK2111771.1"/>
    <property type="molecule type" value="Genomic_DNA"/>
</dbReference>
<keyword evidence="8" id="KW-1185">Reference proteome</keyword>
<proteinExistence type="predicted"/>
<dbReference type="PANTHER" id="PTHR11267:SF125">
    <property type="entry name" value="T-BOX TRANSCRIPTION FACTOR TBX21"/>
    <property type="match status" value="1"/>
</dbReference>
<organism evidence="7 8">
    <name type="scientific">Saguinus oedipus</name>
    <name type="common">Cotton-top tamarin</name>
    <name type="synonym">Oedipomidas oedipus</name>
    <dbReference type="NCBI Taxonomy" id="9490"/>
    <lineage>
        <taxon>Eukaryota</taxon>
        <taxon>Metazoa</taxon>
        <taxon>Chordata</taxon>
        <taxon>Craniata</taxon>
        <taxon>Vertebrata</taxon>
        <taxon>Euteleostomi</taxon>
        <taxon>Mammalia</taxon>
        <taxon>Eutheria</taxon>
        <taxon>Euarchontoglires</taxon>
        <taxon>Primates</taxon>
        <taxon>Haplorrhini</taxon>
        <taxon>Platyrrhini</taxon>
        <taxon>Cebidae</taxon>
        <taxon>Callitrichinae</taxon>
        <taxon>Saguinus</taxon>
    </lineage>
</organism>
<dbReference type="InterPro" id="IPR036960">
    <property type="entry name" value="T-box_sf"/>
</dbReference>
<dbReference type="SUPFAM" id="SSF49417">
    <property type="entry name" value="p53-like transcription factors"/>
    <property type="match status" value="1"/>
</dbReference>
<dbReference type="Pfam" id="PF00907">
    <property type="entry name" value="T-box"/>
    <property type="match status" value="1"/>
</dbReference>
<evidence type="ECO:0000256" key="4">
    <source>
        <dbReference type="ARBA" id="ARBA00023242"/>
    </source>
</evidence>
<comment type="caution">
    <text evidence="5">Lacks conserved residue(s) required for the propagation of feature annotation.</text>
</comment>
<evidence type="ECO:0000256" key="3">
    <source>
        <dbReference type="ARBA" id="ARBA00023163"/>
    </source>
</evidence>
<gene>
    <name evidence="7" type="primary">TBX21_2</name>
    <name evidence="7" type="ORF">P7K49_011517</name>
</gene>
<accession>A0ABQ9VRJ6</accession>
<dbReference type="Proteomes" id="UP001266305">
    <property type="component" value="Unassembled WGS sequence"/>
</dbReference>
<evidence type="ECO:0000259" key="6">
    <source>
        <dbReference type="PROSITE" id="PS50252"/>
    </source>
</evidence>
<keyword evidence="1" id="KW-0805">Transcription regulation</keyword>
<dbReference type="InterPro" id="IPR001699">
    <property type="entry name" value="TF_T-box"/>
</dbReference>